<dbReference type="Gene3D" id="3.30.420.40">
    <property type="match status" value="2"/>
</dbReference>
<dbReference type="PANTHER" id="PTHR18964:SF149">
    <property type="entry name" value="BIFUNCTIONAL UDP-N-ACETYLGLUCOSAMINE 2-EPIMERASE_N-ACETYLMANNOSAMINE KINASE"/>
    <property type="match status" value="1"/>
</dbReference>
<gene>
    <name evidence="2" type="ORF">ACFSAH_12890</name>
</gene>
<reference evidence="3" key="1">
    <citation type="journal article" date="2019" name="Int. J. Syst. Evol. Microbiol.">
        <title>The Global Catalogue of Microorganisms (GCM) 10K type strain sequencing project: providing services to taxonomists for standard genome sequencing and annotation.</title>
        <authorList>
            <consortium name="The Broad Institute Genomics Platform"/>
            <consortium name="The Broad Institute Genome Sequencing Center for Infectious Disease"/>
            <person name="Wu L."/>
            <person name="Ma J."/>
        </authorList>
    </citation>
    <scope>NUCLEOTIDE SEQUENCE [LARGE SCALE GENOMIC DNA]</scope>
    <source>
        <strain evidence="3">CCUG 53762</strain>
    </source>
</reference>
<protein>
    <submittedName>
        <fullName evidence="2">ROK family protein</fullName>
    </submittedName>
</protein>
<comment type="similarity">
    <text evidence="1">Belongs to the ROK (NagC/XylR) family.</text>
</comment>
<evidence type="ECO:0000313" key="3">
    <source>
        <dbReference type="Proteomes" id="UP001597118"/>
    </source>
</evidence>
<name>A0ABW4IEJ5_9SPHI</name>
<sequence length="304" mass="32452">MREIYSVGIDVGGSSLKCGLVNEKGTIVYSFVMPLSEVYSADEVIALINAAIRKCVSHTTERVLGVGLGFPGIVFDDFVIGGADNLPEFKNIPIGKIITESTGLPVVVDNDANMMAWGEKSFGAGRHVSDAVFLTVGTGIGGGLIIRNELYGGYKNHGTEIGHMILQLNGNSCSCGAKGCFEAYASVSALIRDYKELTGKSANGKHIVEAYHKNESEAVEVLHKHFDYMAAGITGLVNLFSPQKVIVGGGISESGEFYIREIRNRVASMAMPDTIKNTQILRAELGNNAGLLGCAANVFSNFKY</sequence>
<dbReference type="EMBL" id="JBHUDG010000019">
    <property type="protein sequence ID" value="MFD1630779.1"/>
    <property type="molecule type" value="Genomic_DNA"/>
</dbReference>
<evidence type="ECO:0000313" key="2">
    <source>
        <dbReference type="EMBL" id="MFD1630779.1"/>
    </source>
</evidence>
<dbReference type="Pfam" id="PF00480">
    <property type="entry name" value="ROK"/>
    <property type="match status" value="1"/>
</dbReference>
<organism evidence="2 3">
    <name type="scientific">Pseudopedobacter beijingensis</name>
    <dbReference type="NCBI Taxonomy" id="1207056"/>
    <lineage>
        <taxon>Bacteria</taxon>
        <taxon>Pseudomonadati</taxon>
        <taxon>Bacteroidota</taxon>
        <taxon>Sphingobacteriia</taxon>
        <taxon>Sphingobacteriales</taxon>
        <taxon>Sphingobacteriaceae</taxon>
        <taxon>Pseudopedobacter</taxon>
    </lineage>
</organism>
<dbReference type="InterPro" id="IPR043129">
    <property type="entry name" value="ATPase_NBD"/>
</dbReference>
<proteinExistence type="inferred from homology"/>
<dbReference type="RefSeq" id="WP_379663156.1">
    <property type="nucleotide sequence ID" value="NZ_JBHUDG010000019.1"/>
</dbReference>
<dbReference type="PROSITE" id="PS01125">
    <property type="entry name" value="ROK"/>
    <property type="match status" value="1"/>
</dbReference>
<accession>A0ABW4IEJ5</accession>
<comment type="caution">
    <text evidence="2">The sequence shown here is derived from an EMBL/GenBank/DDBJ whole genome shotgun (WGS) entry which is preliminary data.</text>
</comment>
<dbReference type="SUPFAM" id="SSF53067">
    <property type="entry name" value="Actin-like ATPase domain"/>
    <property type="match status" value="1"/>
</dbReference>
<keyword evidence="3" id="KW-1185">Reference proteome</keyword>
<dbReference type="InterPro" id="IPR049874">
    <property type="entry name" value="ROK_cs"/>
</dbReference>
<dbReference type="InterPro" id="IPR000600">
    <property type="entry name" value="ROK"/>
</dbReference>
<evidence type="ECO:0000256" key="1">
    <source>
        <dbReference type="ARBA" id="ARBA00006479"/>
    </source>
</evidence>
<dbReference type="PANTHER" id="PTHR18964">
    <property type="entry name" value="ROK (REPRESSOR, ORF, KINASE) FAMILY"/>
    <property type="match status" value="1"/>
</dbReference>
<dbReference type="Proteomes" id="UP001597118">
    <property type="component" value="Unassembled WGS sequence"/>
</dbReference>